<accession>A0ABU2VRU7</accession>
<dbReference type="Pfam" id="PF15887">
    <property type="entry name" value="Peptidase_Mx"/>
    <property type="match status" value="1"/>
</dbReference>
<name>A0ABU2VRU7_9ACTN</name>
<dbReference type="InterPro" id="IPR031321">
    <property type="entry name" value="UCP012641"/>
</dbReference>
<dbReference type="EMBL" id="JAVREZ010000076">
    <property type="protein sequence ID" value="MDT0488344.1"/>
    <property type="molecule type" value="Genomic_DNA"/>
</dbReference>
<protein>
    <submittedName>
        <fullName evidence="2">Zinc-binding metallopeptidase</fullName>
    </submittedName>
</protein>
<gene>
    <name evidence="2" type="ORF">RNB18_50775</name>
</gene>
<feature type="non-terminal residue" evidence="2">
    <location>
        <position position="214"/>
    </location>
</feature>
<dbReference type="Proteomes" id="UP001183824">
    <property type="component" value="Unassembled WGS sequence"/>
</dbReference>
<sequence>MAFENSLCLSCGSALGFSVDDMALLVITDTDQSDHAGAVDEDQYQLCANLHLAECNWLVRIGQGGQLCASCALTRTRPADTDTAAMASFADAEKAKRRLIAELHELKLPIVGRDQDSQFGLAFDLLSSESDKVFTGHHNGVITLDLAEGDDVHREQLRIAMDEPYRTLLGHFRHEIGHYYFYRLVAPSEDYSARFRELFGDPDADYQAALDRHY</sequence>
<evidence type="ECO:0000313" key="2">
    <source>
        <dbReference type="EMBL" id="MDT0488344.1"/>
    </source>
</evidence>
<reference evidence="3" key="1">
    <citation type="submission" date="2023-07" db="EMBL/GenBank/DDBJ databases">
        <title>30 novel species of actinomycetes from the DSMZ collection.</title>
        <authorList>
            <person name="Nouioui I."/>
        </authorList>
    </citation>
    <scope>NUCLEOTIDE SEQUENCE [LARGE SCALE GENOMIC DNA]</scope>
    <source>
        <strain evidence="3">DSM 41640</strain>
    </source>
</reference>
<evidence type="ECO:0000259" key="1">
    <source>
        <dbReference type="Pfam" id="PF10005"/>
    </source>
</evidence>
<dbReference type="RefSeq" id="WP_311720899.1">
    <property type="nucleotide sequence ID" value="NZ_JAVREZ010000076.1"/>
</dbReference>
<organism evidence="2 3">
    <name type="scientific">Streptomyces doebereineriae</name>
    <dbReference type="NCBI Taxonomy" id="3075528"/>
    <lineage>
        <taxon>Bacteria</taxon>
        <taxon>Bacillati</taxon>
        <taxon>Actinomycetota</taxon>
        <taxon>Actinomycetes</taxon>
        <taxon>Kitasatosporales</taxon>
        <taxon>Streptomycetaceae</taxon>
        <taxon>Streptomyces</taxon>
    </lineage>
</organism>
<dbReference type="Pfam" id="PF10005">
    <property type="entry name" value="Zn_ribbon_DZR_6"/>
    <property type="match status" value="1"/>
</dbReference>
<comment type="caution">
    <text evidence="2">The sequence shown here is derived from an EMBL/GenBank/DDBJ whole genome shotgun (WGS) entry which is preliminary data.</text>
</comment>
<feature type="domain" description="Zinc-ribbon" evidence="1">
    <location>
        <begin position="2"/>
        <end position="81"/>
    </location>
</feature>
<evidence type="ECO:0000313" key="3">
    <source>
        <dbReference type="Proteomes" id="UP001183824"/>
    </source>
</evidence>
<proteinExistence type="predicted"/>
<keyword evidence="3" id="KW-1185">Reference proteome</keyword>
<dbReference type="InterPro" id="IPR011201">
    <property type="entry name" value="Zinc-ribbon_6_bact"/>
</dbReference>